<accession>A0ABN7WEI3</accession>
<organism evidence="1 2">
    <name type="scientific">Gigaspora margarita</name>
    <dbReference type="NCBI Taxonomy" id="4874"/>
    <lineage>
        <taxon>Eukaryota</taxon>
        <taxon>Fungi</taxon>
        <taxon>Fungi incertae sedis</taxon>
        <taxon>Mucoromycota</taxon>
        <taxon>Glomeromycotina</taxon>
        <taxon>Glomeromycetes</taxon>
        <taxon>Diversisporales</taxon>
        <taxon>Gigasporaceae</taxon>
        <taxon>Gigaspora</taxon>
    </lineage>
</organism>
<sequence>FDLPYCFETDTSLLWWSTNYTGWLYGKRRQRLSLSRIQAMAQVRSYYISNINKELDFFGKKLSFDDLQEQVVSATFVIEEDESITEDFEIEEAECDNLEIIERFDIENIVCLKDEIFQDGESDTDSEGSYDVDPNEFDQFNNDKLVVSNKIGQGVFDFDPADLAADLMKEWSYEDDNYSLII</sequence>
<evidence type="ECO:0000313" key="1">
    <source>
        <dbReference type="EMBL" id="CAG8827484.1"/>
    </source>
</evidence>
<gene>
    <name evidence="1" type="ORF">GMARGA_LOCUS29419</name>
</gene>
<keyword evidence="2" id="KW-1185">Reference proteome</keyword>
<protein>
    <submittedName>
        <fullName evidence="1">30438_t:CDS:1</fullName>
    </submittedName>
</protein>
<feature type="non-terminal residue" evidence="1">
    <location>
        <position position="1"/>
    </location>
</feature>
<comment type="caution">
    <text evidence="1">The sequence shown here is derived from an EMBL/GenBank/DDBJ whole genome shotgun (WGS) entry which is preliminary data.</text>
</comment>
<name>A0ABN7WEI3_GIGMA</name>
<proteinExistence type="predicted"/>
<reference evidence="1 2" key="1">
    <citation type="submission" date="2021-06" db="EMBL/GenBank/DDBJ databases">
        <authorList>
            <person name="Kallberg Y."/>
            <person name="Tangrot J."/>
            <person name="Rosling A."/>
        </authorList>
    </citation>
    <scope>NUCLEOTIDE SEQUENCE [LARGE SCALE GENOMIC DNA]</scope>
    <source>
        <strain evidence="1 2">120-4 pot B 10/14</strain>
    </source>
</reference>
<evidence type="ECO:0000313" key="2">
    <source>
        <dbReference type="Proteomes" id="UP000789901"/>
    </source>
</evidence>
<dbReference type="EMBL" id="CAJVQB010039553">
    <property type="protein sequence ID" value="CAG8827484.1"/>
    <property type="molecule type" value="Genomic_DNA"/>
</dbReference>
<dbReference type="Proteomes" id="UP000789901">
    <property type="component" value="Unassembled WGS sequence"/>
</dbReference>